<dbReference type="Pfam" id="PF12464">
    <property type="entry name" value="Mac"/>
    <property type="match status" value="1"/>
</dbReference>
<dbReference type="SUPFAM" id="SSF51161">
    <property type="entry name" value="Trimeric LpxA-like enzymes"/>
    <property type="match status" value="1"/>
</dbReference>
<dbReference type="InterPro" id="IPR018357">
    <property type="entry name" value="Hexapep_transf_CS"/>
</dbReference>
<dbReference type="InterPro" id="IPR024688">
    <property type="entry name" value="Mac_dom"/>
</dbReference>
<sequence>GTMACTAKNAKAIAIAKALTNTPWCDDYEKMISGMVYDSFVPELVAGRLRARKMVKKFNEYLPDDATDESLAEGQNAILKELIGRVGKRVAIDPPFRVDYGCNIIIGDDFYANFNMVVLDCALVTIGDRTKFGPGVSIYAATHPTAVQERRDFPDYSKEVTIGSDCWIGGNTVILPGVTIGNGTTVGAGSVVTKDIPSFSIAVGSPAKVIKKVEPVTYPDGPGSGSLVSFHRHPFKPLLPSMRLPSASPARVKNLIHGFQAVMVFFAWALTIAVFTRGDGIDGRSGWFFGLCWLSIPALVYLVAVPTFPRARRFGNVYAFATIDGLMALLWFSGWIAVASYVAQGKSKGASEQKDSKDKKSGCDAFAYGSSSKCTISTATVIFGVIIFLLFIATSYFSFRNVIYFRRTGTMPDAVADPTFDAQTKAAFSSNTAHDFEEEDEFRSGRTAEGPSNFGHERDEDYALLQQSEADDLGGSSHHGGVQGAYDPTSTTHHGGVQGAYDPTSTNPGSVMHDYDTGYNSGYTQPYREDPASYDTSYNSTTGYNR</sequence>
<dbReference type="Proteomes" id="UP000509510">
    <property type="component" value="Chromosome IV"/>
</dbReference>
<dbReference type="GeneID" id="55995663"/>
<evidence type="ECO:0000313" key="12">
    <source>
        <dbReference type="Proteomes" id="UP000509510"/>
    </source>
</evidence>
<evidence type="ECO:0000256" key="6">
    <source>
        <dbReference type="ARBA" id="ARBA00023136"/>
    </source>
</evidence>
<proteinExistence type="inferred from homology"/>
<dbReference type="InterPro" id="IPR011004">
    <property type="entry name" value="Trimer_LpxA-like_sf"/>
</dbReference>
<organism evidence="11 12">
    <name type="scientific">Talaromyces rugulosus</name>
    <name type="common">Penicillium rugulosum</name>
    <dbReference type="NCBI Taxonomy" id="121627"/>
    <lineage>
        <taxon>Eukaryota</taxon>
        <taxon>Fungi</taxon>
        <taxon>Dikarya</taxon>
        <taxon>Ascomycota</taxon>
        <taxon>Pezizomycotina</taxon>
        <taxon>Eurotiomycetes</taxon>
        <taxon>Eurotiomycetidae</taxon>
        <taxon>Eurotiales</taxon>
        <taxon>Trichocomaceae</taxon>
        <taxon>Talaromyces</taxon>
        <taxon>Talaromyces sect. Islandici</taxon>
    </lineage>
</organism>
<dbReference type="AlphaFoldDB" id="A0A7H8R4W2"/>
<feature type="non-terminal residue" evidence="11">
    <location>
        <position position="1"/>
    </location>
</feature>
<feature type="region of interest" description="Disordered" evidence="8">
    <location>
        <begin position="430"/>
        <end position="456"/>
    </location>
</feature>
<evidence type="ECO:0000256" key="5">
    <source>
        <dbReference type="ARBA" id="ARBA00022989"/>
    </source>
</evidence>
<feature type="compositionally biased region" description="Polar residues" evidence="8">
    <location>
        <begin position="534"/>
        <end position="546"/>
    </location>
</feature>
<dbReference type="KEGG" id="trg:TRUGW13939_08174"/>
<dbReference type="PROSITE" id="PS00101">
    <property type="entry name" value="HEXAPEP_TRANSFERASES"/>
    <property type="match status" value="1"/>
</dbReference>
<keyword evidence="3" id="KW-0808">Transferase</keyword>
<evidence type="ECO:0000256" key="3">
    <source>
        <dbReference type="ARBA" id="ARBA00022679"/>
    </source>
</evidence>
<feature type="transmembrane region" description="Helical" evidence="9">
    <location>
        <begin position="287"/>
        <end position="305"/>
    </location>
</feature>
<name>A0A7H8R4W2_TALRU</name>
<keyword evidence="6 9" id="KW-0472">Membrane</keyword>
<evidence type="ECO:0000256" key="9">
    <source>
        <dbReference type="SAM" id="Phobius"/>
    </source>
</evidence>
<dbReference type="InterPro" id="IPR001451">
    <property type="entry name" value="Hexapep"/>
</dbReference>
<keyword evidence="7" id="KW-0012">Acyltransferase</keyword>
<evidence type="ECO:0000256" key="4">
    <source>
        <dbReference type="ARBA" id="ARBA00022692"/>
    </source>
</evidence>
<reference evidence="12" key="1">
    <citation type="submission" date="2020-06" db="EMBL/GenBank/DDBJ databases">
        <title>A chromosome-scale genome assembly of Talaromyces rugulosus W13939.</title>
        <authorList>
            <person name="Wang B."/>
            <person name="Guo L."/>
            <person name="Ye K."/>
            <person name="Wang L."/>
        </authorList>
    </citation>
    <scope>NUCLEOTIDE SEQUENCE [LARGE SCALE GENOMIC DNA]</scope>
    <source>
        <strain evidence="12">W13939</strain>
    </source>
</reference>
<dbReference type="GO" id="GO:0008374">
    <property type="term" value="F:O-acyltransferase activity"/>
    <property type="evidence" value="ECO:0007669"/>
    <property type="project" value="TreeGrafter"/>
</dbReference>
<dbReference type="GO" id="GO:0016407">
    <property type="term" value="F:acetyltransferase activity"/>
    <property type="evidence" value="ECO:0007669"/>
    <property type="project" value="InterPro"/>
</dbReference>
<dbReference type="InterPro" id="IPR008253">
    <property type="entry name" value="Marvel"/>
</dbReference>
<dbReference type="SMART" id="SM01266">
    <property type="entry name" value="Mac"/>
    <property type="match status" value="1"/>
</dbReference>
<dbReference type="EMBL" id="CP055901">
    <property type="protein sequence ID" value="QKX61028.1"/>
    <property type="molecule type" value="Genomic_DNA"/>
</dbReference>
<feature type="region of interest" description="Disordered" evidence="8">
    <location>
        <begin position="471"/>
        <end position="546"/>
    </location>
</feature>
<gene>
    <name evidence="11" type="ORF">TRUGW13939_08174</name>
</gene>
<feature type="transmembrane region" description="Helical" evidence="9">
    <location>
        <begin position="376"/>
        <end position="399"/>
    </location>
</feature>
<dbReference type="RefSeq" id="XP_035347203.1">
    <property type="nucleotide sequence ID" value="XM_035491310.1"/>
</dbReference>
<evidence type="ECO:0000256" key="7">
    <source>
        <dbReference type="ARBA" id="ARBA00023315"/>
    </source>
</evidence>
<dbReference type="CDD" id="cd03357">
    <property type="entry name" value="LbH_MAT_GAT"/>
    <property type="match status" value="1"/>
</dbReference>
<comment type="subcellular location">
    <subcellularLocation>
        <location evidence="1">Membrane</location>
        <topology evidence="1">Multi-pass membrane protein</topology>
    </subcellularLocation>
</comment>
<evidence type="ECO:0000256" key="1">
    <source>
        <dbReference type="ARBA" id="ARBA00004141"/>
    </source>
</evidence>
<keyword evidence="5 9" id="KW-1133">Transmembrane helix</keyword>
<feature type="transmembrane region" description="Helical" evidence="9">
    <location>
        <begin position="317"/>
        <end position="338"/>
    </location>
</feature>
<protein>
    <recommendedName>
        <fullName evidence="10">Maltose/galactoside acetyltransferase domain-containing protein</fullName>
    </recommendedName>
</protein>
<dbReference type="OrthoDB" id="5284712at2759"/>
<evidence type="ECO:0000256" key="8">
    <source>
        <dbReference type="SAM" id="MobiDB-lite"/>
    </source>
</evidence>
<dbReference type="Gene3D" id="2.160.10.10">
    <property type="entry name" value="Hexapeptide repeat proteins"/>
    <property type="match status" value="1"/>
</dbReference>
<evidence type="ECO:0000256" key="2">
    <source>
        <dbReference type="ARBA" id="ARBA00007274"/>
    </source>
</evidence>
<dbReference type="GO" id="GO:0016020">
    <property type="term" value="C:membrane"/>
    <property type="evidence" value="ECO:0007669"/>
    <property type="project" value="UniProtKB-SubCell"/>
</dbReference>
<evidence type="ECO:0000313" key="11">
    <source>
        <dbReference type="EMBL" id="QKX61028.1"/>
    </source>
</evidence>
<feature type="transmembrane region" description="Helical" evidence="9">
    <location>
        <begin position="255"/>
        <end position="275"/>
    </location>
</feature>
<dbReference type="Pfam" id="PF01284">
    <property type="entry name" value="MARVEL"/>
    <property type="match status" value="1"/>
</dbReference>
<dbReference type="PANTHER" id="PTHR23416:SF23">
    <property type="entry name" value="ACETYLTRANSFERASE C18B11.09C-RELATED"/>
    <property type="match status" value="1"/>
</dbReference>
<dbReference type="Pfam" id="PF00132">
    <property type="entry name" value="Hexapep"/>
    <property type="match status" value="1"/>
</dbReference>
<feature type="domain" description="Maltose/galactoside acetyltransferase" evidence="10">
    <location>
        <begin position="28"/>
        <end position="88"/>
    </location>
</feature>
<accession>A0A7H8R4W2</accession>
<dbReference type="FunFam" id="2.160.10.10:FF:000025">
    <property type="entry name" value="Hexapeptide-repeat containing-acetyltransferase"/>
    <property type="match status" value="1"/>
</dbReference>
<keyword evidence="12" id="KW-1185">Reference proteome</keyword>
<dbReference type="InterPro" id="IPR051159">
    <property type="entry name" value="Hexapeptide_acetyltransf"/>
</dbReference>
<comment type="similarity">
    <text evidence="2">Belongs to the transferase hexapeptide repeat family.</text>
</comment>
<evidence type="ECO:0000259" key="10">
    <source>
        <dbReference type="SMART" id="SM01266"/>
    </source>
</evidence>
<keyword evidence="4 9" id="KW-0812">Transmembrane</keyword>
<dbReference type="PANTHER" id="PTHR23416">
    <property type="entry name" value="SIALIC ACID SYNTHASE-RELATED"/>
    <property type="match status" value="1"/>
</dbReference>